<organism evidence="4 5">
    <name type="scientific">Hericium alpestre</name>
    <dbReference type="NCBI Taxonomy" id="135208"/>
    <lineage>
        <taxon>Eukaryota</taxon>
        <taxon>Fungi</taxon>
        <taxon>Dikarya</taxon>
        <taxon>Basidiomycota</taxon>
        <taxon>Agaricomycotina</taxon>
        <taxon>Agaricomycetes</taxon>
        <taxon>Russulales</taxon>
        <taxon>Hericiaceae</taxon>
        <taxon>Hericium</taxon>
    </lineage>
</organism>
<dbReference type="EMBL" id="SFCI01000021">
    <property type="protein sequence ID" value="TFY83559.1"/>
    <property type="molecule type" value="Genomic_DNA"/>
</dbReference>
<evidence type="ECO:0000313" key="5">
    <source>
        <dbReference type="Proteomes" id="UP000298061"/>
    </source>
</evidence>
<dbReference type="Pfam" id="PF23410">
    <property type="entry name" value="Beta-prop_VPS8"/>
    <property type="match status" value="1"/>
</dbReference>
<dbReference type="InterPro" id="IPR025941">
    <property type="entry name" value="Vps8_central_dom"/>
</dbReference>
<evidence type="ECO:0000256" key="2">
    <source>
        <dbReference type="SAM" id="MobiDB-lite"/>
    </source>
</evidence>
<evidence type="ECO:0000313" key="4">
    <source>
        <dbReference type="EMBL" id="TFY83559.1"/>
    </source>
</evidence>
<dbReference type="SUPFAM" id="SSF50998">
    <property type="entry name" value="Quinoprotein alcohol dehydrogenase-like"/>
    <property type="match status" value="1"/>
</dbReference>
<dbReference type="GO" id="GO:0006623">
    <property type="term" value="P:protein targeting to vacuole"/>
    <property type="evidence" value="ECO:0007669"/>
    <property type="project" value="InterPro"/>
</dbReference>
<dbReference type="GO" id="GO:0005770">
    <property type="term" value="C:late endosome"/>
    <property type="evidence" value="ECO:0007669"/>
    <property type="project" value="TreeGrafter"/>
</dbReference>
<feature type="region of interest" description="Disordered" evidence="2">
    <location>
        <begin position="1"/>
        <end position="90"/>
    </location>
</feature>
<feature type="domain" description="Vacuolar protein sorting-associated protein 8 central" evidence="3">
    <location>
        <begin position="859"/>
        <end position="1073"/>
    </location>
</feature>
<reference evidence="4 5" key="1">
    <citation type="submission" date="2019-02" db="EMBL/GenBank/DDBJ databases">
        <title>Genome sequencing of the rare red list fungi Hericium alpestre (H. flagellum).</title>
        <authorList>
            <person name="Buettner E."/>
            <person name="Kellner H."/>
        </authorList>
    </citation>
    <scope>NUCLEOTIDE SEQUENCE [LARGE SCALE GENOMIC DNA]</scope>
    <source>
        <strain evidence="4 5">DSM 108284</strain>
    </source>
</reference>
<dbReference type="Gene3D" id="2.130.10.10">
    <property type="entry name" value="YVTN repeat-like/Quinoprotein amine dehydrogenase"/>
    <property type="match status" value="1"/>
</dbReference>
<dbReference type="GO" id="GO:0034058">
    <property type="term" value="P:endosomal vesicle fusion"/>
    <property type="evidence" value="ECO:0007669"/>
    <property type="project" value="TreeGrafter"/>
</dbReference>
<dbReference type="InterPro" id="IPR011047">
    <property type="entry name" value="Quinoprotein_ADH-like_sf"/>
</dbReference>
<dbReference type="OrthoDB" id="289913at2759"/>
<keyword evidence="5" id="KW-1185">Reference proteome</keyword>
<accession>A0A4Z0ABZ4</accession>
<evidence type="ECO:0000259" key="3">
    <source>
        <dbReference type="Pfam" id="PF12816"/>
    </source>
</evidence>
<dbReference type="Pfam" id="PF12816">
    <property type="entry name" value="TPR_Vps8"/>
    <property type="match status" value="1"/>
</dbReference>
<feature type="compositionally biased region" description="Acidic residues" evidence="2">
    <location>
        <begin position="35"/>
        <end position="45"/>
    </location>
</feature>
<comment type="similarity">
    <text evidence="1">Belongs to the VPS8 family.</text>
</comment>
<dbReference type="Proteomes" id="UP000298061">
    <property type="component" value="Unassembled WGS sequence"/>
</dbReference>
<gene>
    <name evidence="4" type="ORF">EWM64_g450</name>
</gene>
<dbReference type="GO" id="GO:0030897">
    <property type="term" value="C:HOPS complex"/>
    <property type="evidence" value="ECO:0007669"/>
    <property type="project" value="TreeGrafter"/>
</dbReference>
<protein>
    <recommendedName>
        <fullName evidence="3">Vacuolar protein sorting-associated protein 8 central domain-containing protein</fullName>
    </recommendedName>
</protein>
<name>A0A4Z0ABZ4_9AGAM</name>
<feature type="compositionally biased region" description="Acidic residues" evidence="2">
    <location>
        <begin position="72"/>
        <end position="82"/>
    </location>
</feature>
<feature type="region of interest" description="Disordered" evidence="2">
    <location>
        <begin position="472"/>
        <end position="497"/>
    </location>
</feature>
<proteinExistence type="inferred from homology"/>
<comment type="caution">
    <text evidence="4">The sequence shown here is derived from an EMBL/GenBank/DDBJ whole genome shotgun (WGS) entry which is preliminary data.</text>
</comment>
<feature type="compositionally biased region" description="Polar residues" evidence="2">
    <location>
        <begin position="1"/>
        <end position="22"/>
    </location>
</feature>
<dbReference type="InterPro" id="IPR045111">
    <property type="entry name" value="Vps41/Vps8"/>
</dbReference>
<dbReference type="InterPro" id="IPR015943">
    <property type="entry name" value="WD40/YVTN_repeat-like_dom_sf"/>
</dbReference>
<dbReference type="PANTHER" id="PTHR12616:SF8">
    <property type="entry name" value="VACUOLAR PROTEIN SORTING-ASSOCIATED PROTEIN 8 HOMOLOG"/>
    <property type="match status" value="1"/>
</dbReference>
<feature type="compositionally biased region" description="Basic and acidic residues" evidence="2">
    <location>
        <begin position="46"/>
        <end position="58"/>
    </location>
</feature>
<evidence type="ECO:0000256" key="1">
    <source>
        <dbReference type="ARBA" id="ARBA00009422"/>
    </source>
</evidence>
<dbReference type="AlphaFoldDB" id="A0A4Z0ABZ4"/>
<dbReference type="STRING" id="135208.A0A4Z0ABZ4"/>
<dbReference type="PANTHER" id="PTHR12616">
    <property type="entry name" value="VACUOLAR PROTEIN SORTING VPS41"/>
    <property type="match status" value="1"/>
</dbReference>
<sequence length="1227" mass="136115">MPSVLSSSGATLPSPSKTTQAMTADAHSRLPSLDFSDDVTDDIEQDDHPGDYSTRMEELFDDDEEVEHKDVSEDEVDSEEDGGFVYNGADAEQADGTYDDRLRDILGADPEDDDEVDEVEVERSLLHDAPDVQSEAGMKPEVPHDLQGQASVSFPYPCLAAYIVTYQRGQYLNVESRTNTPSPLSMQLSLPMTPPRMDSPMPDGSPSILGKPFLHPTVSRLRSYVPRSSGVPSTTSADTIQSQFYGNMSPAPSHFSALSPTLSATNLRALSEKHEFAAHSYDESRREVFRWTQLRKLGQYIFAKVPHKASAILGSAPPGSPTVLAANGLICVGTDTGRVYVFDFKQTLKWICGDANSEKTVGPVTALALSHDHSFVAVGHAFGHIQLFDLARPQTPVRFVPPTSLAAVASGRKEGHLLGSRIVNVDFVAGRHTAIVSADDVGLAFYHSLGKVLFVDASDVLRILGKYPDEDPPVPPHFSLPKTNGSPAPPPPVRRRRSRKANTILAMAPLPLGTAPHATDAYNVVALLTAAKLVIVGLRPSPKTWYRRHRSEDDEQMGKSKYRAALAWFPSVFVDASRTAKKGEKVPPAESTVPLLVYSWGSSLNLIRVSESKTMEKSINSRTGKTMTVEVGHLTFQEAASWSAQDDVLAIQWLNPNQIVVITASTLNVFDVRTSQLVEQVHFDASTLVSPTLASTASGTVSLADARSDVAHSVRTYKGKIFFLGPHEVQVGMLLTWADRILTLVDEGDFLNAIDLAQSYYLGTAHGNKNGLPDDAHQLKAVVGERIRQLMAASTQYAFSEERMTDATHITPDGRGVDRTSLFESLTATCTRACIALDDFDFLYEDLFQSYDDAGIARIYLEQLETFILNGDIQYVPPRITQRLIAMHSEDDHPDHAERVIWHIDPECLDINQAIGLCQKYQLYDALIYVYTRALKDYVSPLVELLGLIRKVMQDRRERLLRSESSSPSECLQETMRSTVLNAYKIFPYLAAVLCGLTYPSEEPLDPDESFKAKRDIYTFLFFGRSSVWPLGEDGKLVFTADEEGGVEPTYPYCRLLLRFDAEAFLHSLDMAFEDPYLNDETQGVTRLIIVKILLELVSTPNLSNADITFVNIFIARNVPKYPQFIQIPPSALHNILIGLARDPDQSTREDRQLAAEYLLSVYTPHESDRILRIFEEAHFYRILRSWYSQEHAVGPLTPGLRARSRSPCCRGLPKRRRYLPESLSAK</sequence>